<reference evidence="1 2" key="1">
    <citation type="submission" date="2016-10" db="EMBL/GenBank/DDBJ databases">
        <authorList>
            <person name="de Groot N.N."/>
        </authorList>
    </citation>
    <scope>NUCLEOTIDE SEQUENCE [LARGE SCALE GENOMIC DNA]</scope>
    <source>
        <strain evidence="1 2">DSM 9236</strain>
    </source>
</reference>
<dbReference type="OrthoDB" id="9829945at2"/>
<name>A0A1I1XLJ7_9FIRM</name>
<dbReference type="AlphaFoldDB" id="A0A1I1XLJ7"/>
<dbReference type="STRING" id="1123323.SAMN05216245_101318"/>
<sequence length="166" mass="18882">MKKVCKWTVVCLIVLLVVAGCGFLKAITGDPFAGDWIGIVKIPGMGKSVLRVKIEPEDSDRYQVHATAENYQQKREEGDKSQSEKRFVWQTGAEMRFNGQLESDTLHLNRMMQLSLRLSKITGTLRFPDGTEIHKDTGKEYPVLKEELRKMTEAEHPGAKFEDLKK</sequence>
<evidence type="ECO:0000313" key="2">
    <source>
        <dbReference type="Proteomes" id="UP000198896"/>
    </source>
</evidence>
<proteinExistence type="predicted"/>
<gene>
    <name evidence="1" type="ORF">SAMN05216245_101318</name>
</gene>
<dbReference type="EMBL" id="FONL01000001">
    <property type="protein sequence ID" value="SFE08081.1"/>
    <property type="molecule type" value="Genomic_DNA"/>
</dbReference>
<organism evidence="1 2">
    <name type="scientific">Succiniclasticum ruminis DSM 9236</name>
    <dbReference type="NCBI Taxonomy" id="1123323"/>
    <lineage>
        <taxon>Bacteria</taxon>
        <taxon>Bacillati</taxon>
        <taxon>Bacillota</taxon>
        <taxon>Negativicutes</taxon>
        <taxon>Acidaminococcales</taxon>
        <taxon>Acidaminococcaceae</taxon>
        <taxon>Succiniclasticum</taxon>
    </lineage>
</organism>
<evidence type="ECO:0008006" key="3">
    <source>
        <dbReference type="Google" id="ProtNLM"/>
    </source>
</evidence>
<dbReference type="RefSeq" id="WP_093912497.1">
    <property type="nucleotide sequence ID" value="NZ_FONL01000001.1"/>
</dbReference>
<evidence type="ECO:0000313" key="1">
    <source>
        <dbReference type="EMBL" id="SFE08081.1"/>
    </source>
</evidence>
<keyword evidence="2" id="KW-1185">Reference proteome</keyword>
<protein>
    <recommendedName>
        <fullName evidence="3">Lipoprotein</fullName>
    </recommendedName>
</protein>
<dbReference type="Proteomes" id="UP000198896">
    <property type="component" value="Unassembled WGS sequence"/>
</dbReference>
<dbReference type="PROSITE" id="PS51257">
    <property type="entry name" value="PROKAR_LIPOPROTEIN"/>
    <property type="match status" value="1"/>
</dbReference>
<accession>A0A1I1XLJ7</accession>